<dbReference type="SUPFAM" id="SSF51445">
    <property type="entry name" value="(Trans)glycosidases"/>
    <property type="match status" value="1"/>
</dbReference>
<sequence length="945" mass="106693">MLSGRRVWRDLDKMLNVGMAAKRVLVMLVLLWPLVVIPMVYGIQDGLSDGYRITEVNELADGSGVVANLKLISGSSTYGPDLEDLKLTARYEEGGRVHIHITDAFQPRWEVPTSLIPRDTIQDAEIGKPVSENILASSHPLKITWTSDPFSFAIIRKSNGEVLFNTLPEVEGEKRAFNPLVFKDQYLEFTTRLPNNSFLYGLGESTRPDGMRLKQGRTYTLFATDVGSWNTDMPLYSTYPFYLDIRKGGFAHGFLFMNSNGMDVDYKSGDLLTFKAIGGVLDFYFFAGPSPMAVMDQYTALSGRPAAMPYWSLGFHQSRYGYSSIEELETVMAKYEAINFPVESIWSDIDHMDGYKDFTLSPERFPEEKMRAFVNSLHEKDQKFVMIIDPGIAIDETYATYTRGRDLGVYLKNGTGNGADYIAQVWPGFTTIPDFLHPNAVDWWAKELEEFHKMVPYDGLWLDMNEPANFCSGSNCWYDPAVPCDIIDVCCMTCNNDEDVLTRWDNPPYKINGLGHMLPLYHKTVAMTALHHDGSRMYDTHNLYGMAEGQVTFNALQRVHNRRPFVLSRSCFVGSGRHTARWTGDNGATWNDLRYSVASLLNSGLFGAPMVGADICGFYFETNEELCERWSQVGAFYPFARSHSDIHTGPQELYLWKSVTKTATEVFYWRYRLLPFFYTLLYEASTSGAPINRPLFFEFPEDEETWSNDRQFLVGNSILVSPVLESQQTSVRAYFPKGIWYNLFDTSKTIRATEHGFWEELPAPKDAINVHIRQGSILPMQDFAMTTAAARKTPFSLLIAFSPASDFAEFCAAPYSIVCQGTNREYATGHIFIDDDTQPAMEITPGRASYIRLEAIRTDGHYTVRSMVTQPQYATDQKLTINSISVLGVQSTPFSVRVNGHLAAVQMKVDVNASMLQLSNLNLPLGEEFELVWNTIPNGSSAHAR</sequence>
<keyword evidence="4" id="KW-0325">Glycoprotein</keyword>
<evidence type="ECO:0000313" key="11">
    <source>
        <dbReference type="EMBL" id="KAG0560996.1"/>
    </source>
</evidence>
<evidence type="ECO:0000256" key="7">
    <source>
        <dbReference type="RuleBase" id="RU361185"/>
    </source>
</evidence>
<dbReference type="Gene3D" id="2.60.40.1760">
    <property type="entry name" value="glycosyl hydrolase (family 31)"/>
    <property type="match status" value="1"/>
</dbReference>
<dbReference type="InterPro" id="IPR025887">
    <property type="entry name" value="Glyco_hydro_31_N_dom"/>
</dbReference>
<dbReference type="PANTHER" id="PTHR22762:SF133">
    <property type="entry name" value="P-TYPE DOMAIN-CONTAINING PROTEIN"/>
    <property type="match status" value="1"/>
</dbReference>
<dbReference type="InterPro" id="IPR013780">
    <property type="entry name" value="Glyco_hydro_b"/>
</dbReference>
<dbReference type="CDD" id="cd06602">
    <property type="entry name" value="GH31_MGAM_SI_GAA"/>
    <property type="match status" value="1"/>
</dbReference>
<dbReference type="GO" id="GO:0030246">
    <property type="term" value="F:carbohydrate binding"/>
    <property type="evidence" value="ECO:0007669"/>
    <property type="project" value="InterPro"/>
</dbReference>
<comment type="similarity">
    <text evidence="1 7">Belongs to the glycosyl hydrolase 31 family.</text>
</comment>
<dbReference type="SUPFAM" id="SSF51011">
    <property type="entry name" value="Glycosyl hydrolase domain"/>
    <property type="match status" value="1"/>
</dbReference>
<evidence type="ECO:0000256" key="1">
    <source>
        <dbReference type="ARBA" id="ARBA00007806"/>
    </source>
</evidence>
<dbReference type="Pfam" id="PF13802">
    <property type="entry name" value="Gal_mutarotas_2"/>
    <property type="match status" value="1"/>
</dbReference>
<dbReference type="InterPro" id="IPR017853">
    <property type="entry name" value="GH"/>
</dbReference>
<dbReference type="InterPro" id="IPR000322">
    <property type="entry name" value="Glyco_hydro_31_TIM"/>
</dbReference>
<dbReference type="GO" id="GO:0004553">
    <property type="term" value="F:hydrolase activity, hydrolyzing O-glycosyl compounds"/>
    <property type="evidence" value="ECO:0007669"/>
    <property type="project" value="InterPro"/>
</dbReference>
<feature type="domain" description="Glycosyl hydrolase family 31 C-terminal" evidence="10">
    <location>
        <begin position="688"/>
        <end position="778"/>
    </location>
</feature>
<proteinExistence type="inferred from homology"/>
<dbReference type="FunFam" id="2.60.40.1180:FF:000044">
    <property type="entry name" value="Alpha-glucosidase 1"/>
    <property type="match status" value="1"/>
</dbReference>
<dbReference type="Pfam" id="PF21365">
    <property type="entry name" value="Glyco_hydro_31_3rd"/>
    <property type="match status" value="1"/>
</dbReference>
<keyword evidence="12" id="KW-1185">Reference proteome</keyword>
<evidence type="ECO:0000256" key="6">
    <source>
        <dbReference type="ARBA" id="ARBA00041343"/>
    </source>
</evidence>
<evidence type="ECO:0000259" key="10">
    <source>
        <dbReference type="Pfam" id="PF21365"/>
    </source>
</evidence>
<dbReference type="PROSITE" id="PS00129">
    <property type="entry name" value="GLYCOSYL_HYDROL_F31_1"/>
    <property type="match status" value="1"/>
</dbReference>
<dbReference type="PANTHER" id="PTHR22762">
    <property type="entry name" value="ALPHA-GLUCOSIDASE"/>
    <property type="match status" value="1"/>
</dbReference>
<evidence type="ECO:0000256" key="2">
    <source>
        <dbReference type="ARBA" id="ARBA00022729"/>
    </source>
</evidence>
<dbReference type="Gene3D" id="2.60.40.1180">
    <property type="entry name" value="Golgi alpha-mannosidase II"/>
    <property type="match status" value="2"/>
</dbReference>
<dbReference type="SUPFAM" id="SSF74650">
    <property type="entry name" value="Galactose mutarotase-like"/>
    <property type="match status" value="1"/>
</dbReference>
<keyword evidence="3 7" id="KW-0378">Hydrolase</keyword>
<evidence type="ECO:0000256" key="3">
    <source>
        <dbReference type="ARBA" id="ARBA00022801"/>
    </source>
</evidence>
<dbReference type="Proteomes" id="UP000822688">
    <property type="component" value="Chromosome 9"/>
</dbReference>
<dbReference type="EMBL" id="CM026430">
    <property type="protein sequence ID" value="KAG0560996.1"/>
    <property type="molecule type" value="Genomic_DNA"/>
</dbReference>
<evidence type="ECO:0000259" key="9">
    <source>
        <dbReference type="Pfam" id="PF13802"/>
    </source>
</evidence>
<feature type="domain" description="Glycoside hydrolase family 31 TIM barrel" evidence="8">
    <location>
        <begin position="305"/>
        <end position="680"/>
    </location>
</feature>
<dbReference type="InterPro" id="IPR030458">
    <property type="entry name" value="Glyco_hydro_31_AS"/>
</dbReference>
<keyword evidence="2" id="KW-0732">Signal</keyword>
<reference evidence="11" key="1">
    <citation type="submission" date="2020-06" db="EMBL/GenBank/DDBJ databases">
        <title>WGS assembly of Ceratodon purpureus strain R40.</title>
        <authorList>
            <person name="Carey S.B."/>
            <person name="Jenkins J."/>
            <person name="Shu S."/>
            <person name="Lovell J.T."/>
            <person name="Sreedasyam A."/>
            <person name="Maumus F."/>
            <person name="Tiley G.P."/>
            <person name="Fernandez-Pozo N."/>
            <person name="Barry K."/>
            <person name="Chen C."/>
            <person name="Wang M."/>
            <person name="Lipzen A."/>
            <person name="Daum C."/>
            <person name="Saski C.A."/>
            <person name="Payton A.C."/>
            <person name="Mcbreen J.C."/>
            <person name="Conrad R.E."/>
            <person name="Kollar L.M."/>
            <person name="Olsson S."/>
            <person name="Huttunen S."/>
            <person name="Landis J.B."/>
            <person name="Wickett N.J."/>
            <person name="Johnson M.G."/>
            <person name="Rensing S.A."/>
            <person name="Grimwood J."/>
            <person name="Schmutz J."/>
            <person name="Mcdaniel S.F."/>
        </authorList>
    </citation>
    <scope>NUCLEOTIDE SEQUENCE</scope>
    <source>
        <strain evidence="11">R40</strain>
    </source>
</reference>
<dbReference type="InterPro" id="IPR011013">
    <property type="entry name" value="Gal_mutarotase_sf_dom"/>
</dbReference>
<comment type="caution">
    <text evidence="11">The sequence shown here is derived from an EMBL/GenBank/DDBJ whole genome shotgun (WGS) entry which is preliminary data.</text>
</comment>
<keyword evidence="5 7" id="KW-0326">Glycosidase</keyword>
<dbReference type="Gene3D" id="3.20.20.80">
    <property type="entry name" value="Glycosidases"/>
    <property type="match status" value="1"/>
</dbReference>
<name>A0A8T0GN66_CERPU</name>
<dbReference type="CDD" id="cd14752">
    <property type="entry name" value="GH31_N"/>
    <property type="match status" value="1"/>
</dbReference>
<protein>
    <recommendedName>
        <fullName evidence="6">Maltase</fullName>
    </recommendedName>
</protein>
<dbReference type="InterPro" id="IPR048395">
    <property type="entry name" value="Glyco_hydro_31_C"/>
</dbReference>
<evidence type="ECO:0000256" key="4">
    <source>
        <dbReference type="ARBA" id="ARBA00023180"/>
    </source>
</evidence>
<dbReference type="Pfam" id="PF01055">
    <property type="entry name" value="Glyco_hydro_31_2nd"/>
    <property type="match status" value="1"/>
</dbReference>
<dbReference type="GO" id="GO:0005975">
    <property type="term" value="P:carbohydrate metabolic process"/>
    <property type="evidence" value="ECO:0007669"/>
    <property type="project" value="InterPro"/>
</dbReference>
<gene>
    <name evidence="11" type="ORF">KC19_9G029000</name>
</gene>
<evidence type="ECO:0000256" key="5">
    <source>
        <dbReference type="ARBA" id="ARBA00023295"/>
    </source>
</evidence>
<feature type="domain" description="Glycoside hydrolase family 31 N-terminal" evidence="9">
    <location>
        <begin position="105"/>
        <end position="265"/>
    </location>
</feature>
<evidence type="ECO:0000313" key="12">
    <source>
        <dbReference type="Proteomes" id="UP000822688"/>
    </source>
</evidence>
<accession>A0A8T0GN66</accession>
<evidence type="ECO:0000259" key="8">
    <source>
        <dbReference type="Pfam" id="PF01055"/>
    </source>
</evidence>
<dbReference type="AlphaFoldDB" id="A0A8T0GN66"/>
<organism evidence="11 12">
    <name type="scientific">Ceratodon purpureus</name>
    <name type="common">Fire moss</name>
    <name type="synonym">Dicranum purpureum</name>
    <dbReference type="NCBI Taxonomy" id="3225"/>
    <lineage>
        <taxon>Eukaryota</taxon>
        <taxon>Viridiplantae</taxon>
        <taxon>Streptophyta</taxon>
        <taxon>Embryophyta</taxon>
        <taxon>Bryophyta</taxon>
        <taxon>Bryophytina</taxon>
        <taxon>Bryopsida</taxon>
        <taxon>Dicranidae</taxon>
        <taxon>Pseudoditrichales</taxon>
        <taxon>Ditrichaceae</taxon>
        <taxon>Ceratodon</taxon>
    </lineage>
</organism>